<feature type="chain" id="PRO_5039643048" description="OmpA-like domain-containing protein" evidence="2">
    <location>
        <begin position="23"/>
        <end position="411"/>
    </location>
</feature>
<dbReference type="RefSeq" id="WP_203750369.1">
    <property type="nucleotide sequence ID" value="NZ_BONK01000004.1"/>
</dbReference>
<dbReference type="GO" id="GO:0016020">
    <property type="term" value="C:membrane"/>
    <property type="evidence" value="ECO:0007669"/>
    <property type="project" value="UniProtKB-UniRule"/>
</dbReference>
<dbReference type="Gene3D" id="3.30.1330.60">
    <property type="entry name" value="OmpA-like domain"/>
    <property type="match status" value="1"/>
</dbReference>
<dbReference type="PANTHER" id="PTHR30329:SF21">
    <property type="entry name" value="LIPOPROTEIN YIAD-RELATED"/>
    <property type="match status" value="1"/>
</dbReference>
<evidence type="ECO:0000313" key="4">
    <source>
        <dbReference type="EMBL" id="GIG20649.1"/>
    </source>
</evidence>
<dbReference type="InterPro" id="IPR050330">
    <property type="entry name" value="Bact_OuterMem_StrucFunc"/>
</dbReference>
<dbReference type="Pfam" id="PF00691">
    <property type="entry name" value="OmpA"/>
    <property type="match status" value="1"/>
</dbReference>
<dbReference type="InterPro" id="IPR036737">
    <property type="entry name" value="OmpA-like_sf"/>
</dbReference>
<keyword evidence="1" id="KW-0472">Membrane</keyword>
<dbReference type="PROSITE" id="PS51123">
    <property type="entry name" value="OMPA_2"/>
    <property type="match status" value="1"/>
</dbReference>
<evidence type="ECO:0000313" key="5">
    <source>
        <dbReference type="Proteomes" id="UP000632740"/>
    </source>
</evidence>
<protein>
    <recommendedName>
        <fullName evidence="3">OmpA-like domain-containing protein</fullName>
    </recommendedName>
</protein>
<evidence type="ECO:0000256" key="1">
    <source>
        <dbReference type="PROSITE-ProRule" id="PRU00473"/>
    </source>
</evidence>
<dbReference type="AlphaFoldDB" id="A0A919U203"/>
<organism evidence="4 5">
    <name type="scientific">Cellulomonas chitinilytica</name>
    <dbReference type="NCBI Taxonomy" id="398759"/>
    <lineage>
        <taxon>Bacteria</taxon>
        <taxon>Bacillati</taxon>
        <taxon>Actinomycetota</taxon>
        <taxon>Actinomycetes</taxon>
        <taxon>Micrococcales</taxon>
        <taxon>Cellulomonadaceae</taxon>
        <taxon>Cellulomonas</taxon>
    </lineage>
</organism>
<keyword evidence="5" id="KW-1185">Reference proteome</keyword>
<feature type="domain" description="OmpA-like" evidence="3">
    <location>
        <begin position="282"/>
        <end position="408"/>
    </location>
</feature>
<dbReference type="SUPFAM" id="SSF103088">
    <property type="entry name" value="OmpA-like"/>
    <property type="match status" value="1"/>
</dbReference>
<dbReference type="PROSITE" id="PS51257">
    <property type="entry name" value="PROKAR_LIPOPROTEIN"/>
    <property type="match status" value="1"/>
</dbReference>
<sequence>MKTRTATTALAVLLLAILTACAGPTTAAPAGRTTTLAADALSACADVFSRTVPGASDRIVVVADHTASGAPSAMPDALRDAIAAASLVDGTITVVAVDGEGAAPAIVAKDAALSTEGARDRPSVAELAGHMPACVEQVLLPQATPHAPGTDLHRALSLASELVTPGTAVYLLSDMVSTTGPFALNEQLLSLPADDAAARVAAAAPLDLRGAALSVDGIGNTSTALLTADRDWLRDLTAALCTRWDATGCDDIRTNPVNATSRGGLPDDPMPAFPAVEVTSSAGTCTFEVPASLAFAGDSAQLAADAHEVFAPAIDLLRHNEAATATIVGHTASSGAHTAAELVDLSQRRADAVADVFVTGGVSEDRLTVTGVGDTQPRVEDIDPATGQQIEPLAATERRVDVVVEGAPCPA</sequence>
<dbReference type="Proteomes" id="UP000632740">
    <property type="component" value="Unassembled WGS sequence"/>
</dbReference>
<gene>
    <name evidence="4" type="ORF">Cch01nite_13730</name>
</gene>
<name>A0A919U203_9CELL</name>
<dbReference type="CDD" id="cd07185">
    <property type="entry name" value="OmpA_C-like"/>
    <property type="match status" value="1"/>
</dbReference>
<dbReference type="InterPro" id="IPR006665">
    <property type="entry name" value="OmpA-like"/>
</dbReference>
<feature type="signal peptide" evidence="2">
    <location>
        <begin position="1"/>
        <end position="22"/>
    </location>
</feature>
<comment type="caution">
    <text evidence="4">The sequence shown here is derived from an EMBL/GenBank/DDBJ whole genome shotgun (WGS) entry which is preliminary data.</text>
</comment>
<accession>A0A919U203</accession>
<keyword evidence="2" id="KW-0732">Signal</keyword>
<evidence type="ECO:0000259" key="3">
    <source>
        <dbReference type="PROSITE" id="PS51123"/>
    </source>
</evidence>
<reference evidence="4" key="1">
    <citation type="submission" date="2021-01" db="EMBL/GenBank/DDBJ databases">
        <title>Whole genome shotgun sequence of Cellulomonas chitinilytica NBRC 110799.</title>
        <authorList>
            <person name="Komaki H."/>
            <person name="Tamura T."/>
        </authorList>
    </citation>
    <scope>NUCLEOTIDE SEQUENCE</scope>
    <source>
        <strain evidence="4">NBRC 110799</strain>
    </source>
</reference>
<dbReference type="PANTHER" id="PTHR30329">
    <property type="entry name" value="STATOR ELEMENT OF FLAGELLAR MOTOR COMPLEX"/>
    <property type="match status" value="1"/>
</dbReference>
<dbReference type="EMBL" id="BONK01000004">
    <property type="protein sequence ID" value="GIG20649.1"/>
    <property type="molecule type" value="Genomic_DNA"/>
</dbReference>
<proteinExistence type="predicted"/>
<evidence type="ECO:0000256" key="2">
    <source>
        <dbReference type="SAM" id="SignalP"/>
    </source>
</evidence>